<proteinExistence type="predicted"/>
<organism evidence="1 2">
    <name type="scientific">Saccharospirillum salsuginis</name>
    <dbReference type="NCBI Taxonomy" id="418750"/>
    <lineage>
        <taxon>Bacteria</taxon>
        <taxon>Pseudomonadati</taxon>
        <taxon>Pseudomonadota</taxon>
        <taxon>Gammaproteobacteria</taxon>
        <taxon>Oceanospirillales</taxon>
        <taxon>Saccharospirillaceae</taxon>
        <taxon>Saccharospirillum</taxon>
    </lineage>
</organism>
<comment type="caution">
    <text evidence="1">The sequence shown here is derived from an EMBL/GenBank/DDBJ whole genome shotgun (WGS) entry which is preliminary data.</text>
</comment>
<sequence length="279" mass="30925">MLKQGLGLALALLLTGCATLKLPENLSGAILNSDDLQTVEDGLPSYLLMVDALVETYPRNEDMKLTAASLNGAYAGVFVEPDNLKRRQRLSAKALNYAFDAFCTYDEAACDLREVEPDALPDTLAQWRDEDDLPYLYTLGTAWAGYIQNHSDDWLAIAQLGQAEAVLEQTIAVEPGYEHGTALLYLGVMNSILPPSLGGKPEVAQDYYERALDAADGRNLIIQVYYASQYARLVFDRDLHDRLLQDALSRDPYVEGLTLQNVYAQKRAEELLASADDYF</sequence>
<evidence type="ECO:0000313" key="2">
    <source>
        <dbReference type="Proteomes" id="UP000626148"/>
    </source>
</evidence>
<dbReference type="Gene3D" id="1.25.40.920">
    <property type="entry name" value="TRAP transporter T-component"/>
    <property type="match status" value="1"/>
</dbReference>
<dbReference type="InterPro" id="IPR031823">
    <property type="entry name" value="TatT"/>
</dbReference>
<evidence type="ECO:0008006" key="3">
    <source>
        <dbReference type="Google" id="ProtNLM"/>
    </source>
</evidence>
<keyword evidence="2" id="KW-1185">Reference proteome</keyword>
<dbReference type="AlphaFoldDB" id="A0A918NEF9"/>
<name>A0A918NEF9_9GAMM</name>
<dbReference type="InterPro" id="IPR038537">
    <property type="entry name" value="TatT_sf"/>
</dbReference>
<reference evidence="1" key="2">
    <citation type="submission" date="2020-09" db="EMBL/GenBank/DDBJ databases">
        <authorList>
            <person name="Sun Q."/>
            <person name="Kim S."/>
        </authorList>
    </citation>
    <scope>NUCLEOTIDE SEQUENCE</scope>
    <source>
        <strain evidence="1">KCTC 22169</strain>
    </source>
</reference>
<dbReference type="PROSITE" id="PS51257">
    <property type="entry name" value="PROKAR_LIPOPROTEIN"/>
    <property type="match status" value="1"/>
</dbReference>
<dbReference type="EMBL" id="BMXR01000008">
    <property type="protein sequence ID" value="GGX61955.1"/>
    <property type="molecule type" value="Genomic_DNA"/>
</dbReference>
<gene>
    <name evidence="1" type="ORF">GCM10007392_32260</name>
</gene>
<protein>
    <recommendedName>
        <fullName evidence="3">TRAP transporter T-component</fullName>
    </recommendedName>
</protein>
<dbReference type="Proteomes" id="UP000626148">
    <property type="component" value="Unassembled WGS sequence"/>
</dbReference>
<reference evidence="1" key="1">
    <citation type="journal article" date="2014" name="Int. J. Syst. Evol. Microbiol.">
        <title>Complete genome sequence of Corynebacterium casei LMG S-19264T (=DSM 44701T), isolated from a smear-ripened cheese.</title>
        <authorList>
            <consortium name="US DOE Joint Genome Institute (JGI-PGF)"/>
            <person name="Walter F."/>
            <person name="Albersmeier A."/>
            <person name="Kalinowski J."/>
            <person name="Ruckert C."/>
        </authorList>
    </citation>
    <scope>NUCLEOTIDE SEQUENCE</scope>
    <source>
        <strain evidence="1">KCTC 22169</strain>
    </source>
</reference>
<dbReference type="Pfam" id="PF16811">
    <property type="entry name" value="TAtT"/>
    <property type="match status" value="1"/>
</dbReference>
<accession>A0A918NEF9</accession>
<evidence type="ECO:0000313" key="1">
    <source>
        <dbReference type="EMBL" id="GGX61955.1"/>
    </source>
</evidence>